<evidence type="ECO:0000256" key="7">
    <source>
        <dbReference type="PROSITE-ProRule" id="PRU00182"/>
    </source>
</evidence>
<evidence type="ECO:0000256" key="2">
    <source>
        <dbReference type="ARBA" id="ARBA00022741"/>
    </source>
</evidence>
<dbReference type="GO" id="GO:0003723">
    <property type="term" value="F:RNA binding"/>
    <property type="evidence" value="ECO:0007669"/>
    <property type="project" value="UniProtKB-KW"/>
</dbReference>
<sequence length="569" mass="61625">MNPLVYKTPPLPGQAPGSDGSGPERRVFVVPETAGHARLDAFLGTALREEGVSREKIKQAILAGQVCCNGVMCNKPSIMVAPGDTVTAALPAPVTALTAEQGELAVLWHDEHLAVCNKPAGLTVHPAPGLTEGTLANLLLHHFPELAAQGGLRPGIVHRLDKDTSGLMLVALTETARLAMTEAFAARTVKKEYLALAYGVPAKAAGSITAPLGRSQTNKTKMAVVSQAKGGKEARSDYAVLYADPSKRFCLVRVAIHTGRTHQIRVHMQHIGHPLLGDGVYKTPNLPALPGPAPALEPGRQMLHAYTLAFTHPMTGEAMSFHAAPPRDFTALALSLAMPMQRVIITGSPGGGKSSLTRAVRDAGHPVWSADEAVLRLYGKGADGWHLLKARYGSRFVSEDTGDVDKKALFAAMTESDTFRREVEHMIHPLVFHDLELFWQDQELRGEALVAAEIPLALESGRYDPAQRAREGLSGNRREILAGIYTPFALRKQRMMDARGWSGETVARMESWQWPEEAKVRAVDLVVDNSGSLEDLQRRARNVLNVLAFLRSQTAKRLAAKFEALWGKS</sequence>
<dbReference type="GO" id="GO:0004140">
    <property type="term" value="F:dephospho-CoA kinase activity"/>
    <property type="evidence" value="ECO:0007669"/>
    <property type="project" value="UniProtKB-UniRule"/>
</dbReference>
<dbReference type="GO" id="GO:0000455">
    <property type="term" value="P:enzyme-directed rRNA pseudouridine synthesis"/>
    <property type="evidence" value="ECO:0007669"/>
    <property type="project" value="TreeGrafter"/>
</dbReference>
<feature type="region of interest" description="Disordered" evidence="8">
    <location>
        <begin position="1"/>
        <end position="24"/>
    </location>
</feature>
<dbReference type="GO" id="GO:0005524">
    <property type="term" value="F:ATP binding"/>
    <property type="evidence" value="ECO:0007669"/>
    <property type="project" value="UniProtKB-UniRule"/>
</dbReference>
<evidence type="ECO:0000256" key="6">
    <source>
        <dbReference type="PIRSR" id="PIRSR606225-1"/>
    </source>
</evidence>
<comment type="subcellular location">
    <subcellularLocation>
        <location evidence="5">Cytoplasm</location>
    </subcellularLocation>
</comment>
<dbReference type="InterPro" id="IPR050188">
    <property type="entry name" value="RluA_PseudoU_synthase"/>
</dbReference>
<reference evidence="10" key="1">
    <citation type="submission" date="2016-04" db="EMBL/GenBank/DDBJ databases">
        <authorList>
            <person name="Evans L.H."/>
            <person name="Alamgir A."/>
            <person name="Owens N."/>
            <person name="Weber N.D."/>
            <person name="Virtaneva K."/>
            <person name="Barbian K."/>
            <person name="Babar A."/>
            <person name="Rosenke K."/>
        </authorList>
    </citation>
    <scope>NUCLEOTIDE SEQUENCE</scope>
    <source>
        <strain evidence="10">86</strain>
    </source>
</reference>
<dbReference type="PANTHER" id="PTHR21600">
    <property type="entry name" value="MITOCHONDRIAL RNA PSEUDOURIDINE SYNTHASE"/>
    <property type="match status" value="1"/>
</dbReference>
<accession>A0A212IWU0</accession>
<dbReference type="PANTHER" id="PTHR21600:SF87">
    <property type="entry name" value="RNA PSEUDOURIDYLATE SYNTHASE DOMAIN-CONTAINING PROTEIN 1"/>
    <property type="match status" value="1"/>
</dbReference>
<keyword evidence="7" id="KW-0694">RNA-binding</keyword>
<keyword evidence="2 5" id="KW-0547">Nucleotide-binding</keyword>
<dbReference type="GO" id="GO:0120159">
    <property type="term" value="F:rRNA pseudouridine synthase activity"/>
    <property type="evidence" value="ECO:0007669"/>
    <property type="project" value="UniProtKB-ARBA"/>
</dbReference>
<evidence type="ECO:0000256" key="5">
    <source>
        <dbReference type="HAMAP-Rule" id="MF_00376"/>
    </source>
</evidence>
<dbReference type="InterPro" id="IPR002942">
    <property type="entry name" value="S4_RNA-bd"/>
</dbReference>
<dbReference type="GO" id="GO:0005737">
    <property type="term" value="C:cytoplasm"/>
    <property type="evidence" value="ECO:0007669"/>
    <property type="project" value="UniProtKB-SubCell"/>
</dbReference>
<dbReference type="Pfam" id="PF01121">
    <property type="entry name" value="CoaE"/>
    <property type="match status" value="1"/>
</dbReference>
<dbReference type="Pfam" id="PF00849">
    <property type="entry name" value="PseudoU_synth_2"/>
    <property type="match status" value="1"/>
</dbReference>
<dbReference type="Gene3D" id="3.30.2350.10">
    <property type="entry name" value="Pseudouridine synthase"/>
    <property type="match status" value="1"/>
</dbReference>
<comment type="pathway">
    <text evidence="5">Cofactor biosynthesis; coenzyme A biosynthesis; CoA from (R)-pantothenate: step 5/5.</text>
</comment>
<dbReference type="CDD" id="cd02022">
    <property type="entry name" value="DPCK"/>
    <property type="match status" value="1"/>
</dbReference>
<comment type="function">
    <text evidence="5">Catalyzes the phosphorylation of the 3'-hydroxyl group of dephosphocoenzyme A to form coenzyme A.</text>
</comment>
<dbReference type="PROSITE" id="PS01129">
    <property type="entry name" value="PSI_RLU"/>
    <property type="match status" value="1"/>
</dbReference>
<comment type="similarity">
    <text evidence="5">Belongs to the CoaE family.</text>
</comment>
<proteinExistence type="inferred from homology"/>
<evidence type="ECO:0000256" key="4">
    <source>
        <dbReference type="ARBA" id="ARBA00023235"/>
    </source>
</evidence>
<dbReference type="InterPro" id="IPR027417">
    <property type="entry name" value="P-loop_NTPase"/>
</dbReference>
<evidence type="ECO:0000259" key="9">
    <source>
        <dbReference type="SMART" id="SM00363"/>
    </source>
</evidence>
<comment type="similarity">
    <text evidence="1">Belongs to the pseudouridine synthase RluA family.</text>
</comment>
<keyword evidence="5" id="KW-0173">Coenzyme A biosynthesis</keyword>
<evidence type="ECO:0000313" key="10">
    <source>
        <dbReference type="EMBL" id="SBV91647.1"/>
    </source>
</evidence>
<keyword evidence="4" id="KW-0413">Isomerase</keyword>
<dbReference type="CDD" id="cd00165">
    <property type="entry name" value="S4"/>
    <property type="match status" value="1"/>
</dbReference>
<keyword evidence="5" id="KW-0418">Kinase</keyword>
<dbReference type="Gene3D" id="3.40.50.300">
    <property type="entry name" value="P-loop containing nucleotide triphosphate hydrolases"/>
    <property type="match status" value="1"/>
</dbReference>
<dbReference type="InterPro" id="IPR036986">
    <property type="entry name" value="S4_RNA-bd_sf"/>
</dbReference>
<dbReference type="CDD" id="cd02869">
    <property type="entry name" value="PseudoU_synth_RluA_like"/>
    <property type="match status" value="1"/>
</dbReference>
<evidence type="ECO:0000256" key="1">
    <source>
        <dbReference type="ARBA" id="ARBA00010876"/>
    </source>
</evidence>
<dbReference type="SMART" id="SM00363">
    <property type="entry name" value="S4"/>
    <property type="match status" value="1"/>
</dbReference>
<dbReference type="PROSITE" id="PS50889">
    <property type="entry name" value="S4"/>
    <property type="match status" value="1"/>
</dbReference>
<dbReference type="SUPFAM" id="SSF52540">
    <property type="entry name" value="P-loop containing nucleoside triphosphate hydrolases"/>
    <property type="match status" value="1"/>
</dbReference>
<keyword evidence="5" id="KW-0808">Transferase</keyword>
<dbReference type="Pfam" id="PF01479">
    <property type="entry name" value="S4"/>
    <property type="match status" value="1"/>
</dbReference>
<protein>
    <recommendedName>
        <fullName evidence="5">Dephospho-CoA kinase</fullName>
        <ecNumber evidence="5">2.7.1.24</ecNumber>
    </recommendedName>
    <alternativeName>
        <fullName evidence="5">Dephosphocoenzyme A kinase</fullName>
    </alternativeName>
</protein>
<dbReference type="InterPro" id="IPR006145">
    <property type="entry name" value="PsdUridine_synth_RsuA/RluA"/>
</dbReference>
<dbReference type="InterPro" id="IPR006224">
    <property type="entry name" value="PsdUridine_synth_RluA-like_CS"/>
</dbReference>
<feature type="active site" evidence="6">
    <location>
        <position position="161"/>
    </location>
</feature>
<dbReference type="GO" id="GO:0015937">
    <property type="term" value="P:coenzyme A biosynthetic process"/>
    <property type="evidence" value="ECO:0007669"/>
    <property type="project" value="UniProtKB-UniRule"/>
</dbReference>
<organism evidence="10">
    <name type="scientific">uncultured delta proteobacterium</name>
    <dbReference type="NCBI Taxonomy" id="34034"/>
    <lineage>
        <taxon>Bacteria</taxon>
        <taxon>Deltaproteobacteria</taxon>
        <taxon>environmental samples</taxon>
    </lineage>
</organism>
<evidence type="ECO:0000256" key="8">
    <source>
        <dbReference type="SAM" id="MobiDB-lite"/>
    </source>
</evidence>
<dbReference type="InterPro" id="IPR001977">
    <property type="entry name" value="Depp_CoAkinase"/>
</dbReference>
<dbReference type="InterPro" id="IPR006225">
    <property type="entry name" value="PsdUridine_synth_RluC/D"/>
</dbReference>
<dbReference type="EC" id="2.7.1.24" evidence="5"/>
<feature type="domain" description="RNA-binding S4" evidence="9">
    <location>
        <begin position="37"/>
        <end position="98"/>
    </location>
</feature>
<feature type="binding site" evidence="5">
    <location>
        <begin position="350"/>
        <end position="355"/>
    </location>
    <ligand>
        <name>ATP</name>
        <dbReference type="ChEBI" id="CHEBI:30616"/>
    </ligand>
</feature>
<dbReference type="PROSITE" id="PS51219">
    <property type="entry name" value="DPCK"/>
    <property type="match status" value="1"/>
</dbReference>
<dbReference type="AlphaFoldDB" id="A0A212IWU0"/>
<dbReference type="SUPFAM" id="SSF55174">
    <property type="entry name" value="Alpha-L RNA-binding motif"/>
    <property type="match status" value="1"/>
</dbReference>
<dbReference type="EMBL" id="FLUQ01000001">
    <property type="protein sequence ID" value="SBV91647.1"/>
    <property type="molecule type" value="Genomic_DNA"/>
</dbReference>
<dbReference type="UniPathway" id="UPA00241">
    <property type="reaction ID" value="UER00356"/>
</dbReference>
<comment type="catalytic activity">
    <reaction evidence="5">
        <text>3'-dephospho-CoA + ATP = ADP + CoA + H(+)</text>
        <dbReference type="Rhea" id="RHEA:18245"/>
        <dbReference type="ChEBI" id="CHEBI:15378"/>
        <dbReference type="ChEBI" id="CHEBI:30616"/>
        <dbReference type="ChEBI" id="CHEBI:57287"/>
        <dbReference type="ChEBI" id="CHEBI:57328"/>
        <dbReference type="ChEBI" id="CHEBI:456216"/>
        <dbReference type="EC" id="2.7.1.24"/>
    </reaction>
</comment>
<dbReference type="HAMAP" id="MF_00376">
    <property type="entry name" value="Dephospho_CoA_kinase"/>
    <property type="match status" value="1"/>
</dbReference>
<dbReference type="SUPFAM" id="SSF55120">
    <property type="entry name" value="Pseudouridine synthase"/>
    <property type="match status" value="1"/>
</dbReference>
<gene>
    <name evidence="5" type="primary">coaE</name>
    <name evidence="10" type="ORF">KL86DPRO_10227</name>
</gene>
<name>A0A212IWU0_9DELT</name>
<keyword evidence="3 5" id="KW-0067">ATP-binding</keyword>
<dbReference type="InterPro" id="IPR020103">
    <property type="entry name" value="PsdUridine_synth_cat_dom_sf"/>
</dbReference>
<evidence type="ECO:0000256" key="3">
    <source>
        <dbReference type="ARBA" id="ARBA00022840"/>
    </source>
</evidence>
<dbReference type="NCBIfam" id="TIGR00005">
    <property type="entry name" value="rluA_subfam"/>
    <property type="match status" value="1"/>
</dbReference>
<keyword evidence="5" id="KW-0963">Cytoplasm</keyword>
<dbReference type="Gene3D" id="3.10.290.10">
    <property type="entry name" value="RNA-binding S4 domain"/>
    <property type="match status" value="1"/>
</dbReference>